<keyword evidence="4 6" id="KW-1133">Transmembrane helix</keyword>
<reference evidence="7 8" key="1">
    <citation type="submission" date="2023-10" db="EMBL/GenBank/DDBJ databases">
        <title>Draft Genome Sequence of Candida saopaulonensis from a very Premature Infant with Sepsis.</title>
        <authorList>
            <person name="Ning Y."/>
            <person name="Dai R."/>
            <person name="Xiao M."/>
            <person name="Xu Y."/>
            <person name="Yan Q."/>
            <person name="Zhang L."/>
        </authorList>
    </citation>
    <scope>NUCLEOTIDE SEQUENCE [LARGE SCALE GENOMIC DNA]</scope>
    <source>
        <strain evidence="7 8">19XY460</strain>
    </source>
</reference>
<keyword evidence="3 6" id="KW-0812">Transmembrane</keyword>
<dbReference type="Proteomes" id="UP001338582">
    <property type="component" value="Chromosome 4"/>
</dbReference>
<comment type="similarity">
    <text evidence="2">Belongs to the FUN14 family.</text>
</comment>
<evidence type="ECO:0000256" key="6">
    <source>
        <dbReference type="SAM" id="Phobius"/>
    </source>
</evidence>
<organism evidence="7 8">
    <name type="scientific">Australozyma saopauloensis</name>
    <dbReference type="NCBI Taxonomy" id="291208"/>
    <lineage>
        <taxon>Eukaryota</taxon>
        <taxon>Fungi</taxon>
        <taxon>Dikarya</taxon>
        <taxon>Ascomycota</taxon>
        <taxon>Saccharomycotina</taxon>
        <taxon>Pichiomycetes</taxon>
        <taxon>Metschnikowiaceae</taxon>
        <taxon>Australozyma</taxon>
    </lineage>
</organism>
<gene>
    <name evidence="7" type="ORF">PUMCH_003385</name>
</gene>
<evidence type="ECO:0000256" key="3">
    <source>
        <dbReference type="ARBA" id="ARBA00022692"/>
    </source>
</evidence>
<evidence type="ECO:0000313" key="8">
    <source>
        <dbReference type="Proteomes" id="UP001338582"/>
    </source>
</evidence>
<dbReference type="RefSeq" id="XP_062878422.1">
    <property type="nucleotide sequence ID" value="XM_063022352.1"/>
</dbReference>
<sequence>MFTTFARTSLLRTSVRTLPIVLGALYILRPKPIFNDAVMPQRYEAPIGVRVNTQPIPLQKKLNYNDLCIGSITGLFLGIIVGKLSTTIAFLGVSAYLFLQFLESRGIITIPWRSVVKMGKQQIDLKSMFFENLSFKLSFVSTFVLAAWNI</sequence>
<dbReference type="EMBL" id="CP138897">
    <property type="protein sequence ID" value="WPK26040.1"/>
    <property type="molecule type" value="Genomic_DNA"/>
</dbReference>
<dbReference type="PANTHER" id="PTHR21346:SF0">
    <property type="entry name" value="RE45833P"/>
    <property type="match status" value="1"/>
</dbReference>
<evidence type="ECO:0000256" key="2">
    <source>
        <dbReference type="ARBA" id="ARBA00009160"/>
    </source>
</evidence>
<name>A0AAX4HE96_9ASCO</name>
<dbReference type="GO" id="GO:0000422">
    <property type="term" value="P:autophagy of mitochondrion"/>
    <property type="evidence" value="ECO:0007669"/>
    <property type="project" value="TreeGrafter"/>
</dbReference>
<dbReference type="PANTHER" id="PTHR21346">
    <property type="entry name" value="FUN14 DOMAIN CONTAINING"/>
    <property type="match status" value="1"/>
</dbReference>
<dbReference type="GeneID" id="88174449"/>
<keyword evidence="8" id="KW-1185">Reference proteome</keyword>
<comment type="subcellular location">
    <subcellularLocation>
        <location evidence="1">Membrane</location>
    </subcellularLocation>
</comment>
<feature type="transmembrane region" description="Helical" evidence="6">
    <location>
        <begin position="64"/>
        <end position="82"/>
    </location>
</feature>
<dbReference type="AlphaFoldDB" id="A0AAX4HE96"/>
<evidence type="ECO:0000256" key="4">
    <source>
        <dbReference type="ARBA" id="ARBA00022989"/>
    </source>
</evidence>
<evidence type="ECO:0000256" key="1">
    <source>
        <dbReference type="ARBA" id="ARBA00004370"/>
    </source>
</evidence>
<evidence type="ECO:0000313" key="7">
    <source>
        <dbReference type="EMBL" id="WPK26040.1"/>
    </source>
</evidence>
<accession>A0AAX4HE96</accession>
<evidence type="ECO:0000256" key="5">
    <source>
        <dbReference type="ARBA" id="ARBA00023136"/>
    </source>
</evidence>
<protein>
    <submittedName>
        <fullName evidence="7">Uncharacterized protein</fullName>
    </submittedName>
</protein>
<keyword evidence="5 6" id="KW-0472">Membrane</keyword>
<proteinExistence type="inferred from homology"/>
<dbReference type="KEGG" id="asau:88174449"/>
<dbReference type="Pfam" id="PF04930">
    <property type="entry name" value="FUN14"/>
    <property type="match status" value="1"/>
</dbReference>
<dbReference type="GO" id="GO:0005741">
    <property type="term" value="C:mitochondrial outer membrane"/>
    <property type="evidence" value="ECO:0007669"/>
    <property type="project" value="TreeGrafter"/>
</dbReference>
<dbReference type="InterPro" id="IPR007014">
    <property type="entry name" value="FUN14"/>
</dbReference>